<feature type="transmembrane region" description="Helical" evidence="1">
    <location>
        <begin position="206"/>
        <end position="226"/>
    </location>
</feature>
<organism evidence="2 3">
    <name type="scientific">candidate division KSB3 bacterium</name>
    <dbReference type="NCBI Taxonomy" id="2044937"/>
    <lineage>
        <taxon>Bacteria</taxon>
        <taxon>candidate division KSB3</taxon>
    </lineage>
</organism>
<accession>A0A9D5Q6C8</accession>
<reference evidence="2" key="1">
    <citation type="submission" date="2019-11" db="EMBL/GenBank/DDBJ databases">
        <title>Microbial mats filling the niche in hypersaline microbial mats.</title>
        <authorList>
            <person name="Wong H.L."/>
            <person name="Macleod F.I."/>
            <person name="White R.A. III"/>
            <person name="Burns B.P."/>
        </authorList>
    </citation>
    <scope>NUCLEOTIDE SEQUENCE</scope>
    <source>
        <strain evidence="2">Rbin_158</strain>
    </source>
</reference>
<keyword evidence="1" id="KW-0472">Membrane</keyword>
<evidence type="ECO:0000313" key="2">
    <source>
        <dbReference type="EMBL" id="MBD3325590.1"/>
    </source>
</evidence>
<sequence length="306" mass="33918">MPISSSSMPRTAKLYTAQQAIEQLESRSRSLRPELRPEEAAEQEKALHHAKKEKKQFQARLNLSLLLGILVVVTVVLAIARALPQKTGVFWLFQVPPIPHEFGDFATVLAPFLAISIAIERLLETAFNWFEQSSRAVADILVAPRETLDWVGKEYQEAYEATKQAAETVEVETTPETLELLEMAETRLAKAEERLRGWVNAPEYLAWKRALCIWFGLLSGLVIAVLGDLKMLSYIGIPAPRFIDMLVTGLIIGSGPGPMHDLIGILQGGKNALNNLGQLAKGKSVQHAVDALRQAEADARHRREEG</sequence>
<name>A0A9D5Q6C8_9BACT</name>
<keyword evidence="1" id="KW-1133">Transmembrane helix</keyword>
<feature type="transmembrane region" description="Helical" evidence="1">
    <location>
        <begin position="102"/>
        <end position="123"/>
    </location>
</feature>
<proteinExistence type="predicted"/>
<evidence type="ECO:0000256" key="1">
    <source>
        <dbReference type="SAM" id="Phobius"/>
    </source>
</evidence>
<gene>
    <name evidence="2" type="ORF">GF339_13480</name>
</gene>
<protein>
    <submittedName>
        <fullName evidence="2">Uncharacterized protein</fullName>
    </submittedName>
</protein>
<dbReference type="EMBL" id="WJJP01000436">
    <property type="protein sequence ID" value="MBD3325590.1"/>
    <property type="molecule type" value="Genomic_DNA"/>
</dbReference>
<dbReference type="Proteomes" id="UP000649604">
    <property type="component" value="Unassembled WGS sequence"/>
</dbReference>
<comment type="caution">
    <text evidence="2">The sequence shown here is derived from an EMBL/GenBank/DDBJ whole genome shotgun (WGS) entry which is preliminary data.</text>
</comment>
<keyword evidence="1" id="KW-0812">Transmembrane</keyword>
<feature type="transmembrane region" description="Helical" evidence="1">
    <location>
        <begin position="61"/>
        <end position="82"/>
    </location>
</feature>
<dbReference type="AlphaFoldDB" id="A0A9D5Q6C8"/>
<evidence type="ECO:0000313" key="3">
    <source>
        <dbReference type="Proteomes" id="UP000649604"/>
    </source>
</evidence>